<sequence>MESGNTLGYSYYMPQGGIPNRLKKMFDFNCCELFGVFNRYLAPAYHHDRCERSVKMKLYTLHKREFVIIILGFFVAIALVTFIGLVGPPITWETEIQGMTLVNESELAKGPFGLKSPLLTTYHQQLWIIAGIETQNQDDEAFEKTFEIFIDLFGIENGKVVKILNHSTRRFRRLECRGGGACEPFTVLHLTFIDFAKYFIVVRFSDLENINQRYHIKNVRFHFKTYSPSFTQLEMSFRFIYAVACFSITCWFMYSLRRFIMTDWSIEQRWISVLLPLLFLYNNPVFPLMFLVNSTFTSMMDALFQVTFLSGLCFFWLSTYHGLRQVVERRMLTFYLPKVILVGSLWLSAIILASWQKLNTAKDPTFSYILDTDNFNNLKNVFIVSGVIYLVYLLFLILKAYSELRSMPYFDLRLKFLTGLLLIVVKMILTITYLRFGMDILEDHFVADLSTKYNSSAEFMAFYGTLNFYIFTMAYVYSPSSSAVLNSSSQITKDNPSFSMVNDSDDDVLYGSDEEDTKAPLNKHASTNHNDDSD</sequence>
<evidence type="ECO:0000259" key="7">
    <source>
        <dbReference type="Pfam" id="PF06664"/>
    </source>
</evidence>
<evidence type="ECO:0000256" key="1">
    <source>
        <dbReference type="ARBA" id="ARBA00004141"/>
    </source>
</evidence>
<accession>A0A226F2D7</accession>
<feature type="transmembrane region" description="Helical" evidence="6">
    <location>
        <begin position="456"/>
        <end position="477"/>
    </location>
</feature>
<organism evidence="9 10">
    <name type="scientific">Folsomia candida</name>
    <name type="common">Springtail</name>
    <dbReference type="NCBI Taxonomy" id="158441"/>
    <lineage>
        <taxon>Eukaryota</taxon>
        <taxon>Metazoa</taxon>
        <taxon>Ecdysozoa</taxon>
        <taxon>Arthropoda</taxon>
        <taxon>Hexapoda</taxon>
        <taxon>Collembola</taxon>
        <taxon>Entomobryomorpha</taxon>
        <taxon>Isotomoidea</taxon>
        <taxon>Isotomidae</taxon>
        <taxon>Proisotominae</taxon>
        <taxon>Folsomia</taxon>
    </lineage>
</organism>
<keyword evidence="4 6" id="KW-0472">Membrane</keyword>
<gene>
    <name evidence="9" type="ORF">Fcan01_01920</name>
</gene>
<keyword evidence="3 6" id="KW-1133">Transmembrane helix</keyword>
<evidence type="ECO:0000313" key="10">
    <source>
        <dbReference type="Proteomes" id="UP000198287"/>
    </source>
</evidence>
<dbReference type="GO" id="GO:0015643">
    <property type="term" value="F:toxic substance binding"/>
    <property type="evidence" value="ECO:0007669"/>
    <property type="project" value="InterPro"/>
</dbReference>
<feature type="compositionally biased region" description="Polar residues" evidence="5">
    <location>
        <begin position="493"/>
        <end position="502"/>
    </location>
</feature>
<dbReference type="InterPro" id="IPR047843">
    <property type="entry name" value="WLS-like_TM"/>
</dbReference>
<name>A0A226F2D7_FOLCA</name>
<feature type="transmembrane region" description="Helical" evidence="6">
    <location>
        <begin position="269"/>
        <end position="290"/>
    </location>
</feature>
<feature type="transmembrane region" description="Helical" evidence="6">
    <location>
        <begin position="381"/>
        <end position="402"/>
    </location>
</feature>
<keyword evidence="10" id="KW-1185">Reference proteome</keyword>
<evidence type="ECO:0000256" key="5">
    <source>
        <dbReference type="SAM" id="MobiDB-lite"/>
    </source>
</evidence>
<feature type="transmembrane region" description="Helical" evidence="6">
    <location>
        <begin position="66"/>
        <end position="86"/>
    </location>
</feature>
<dbReference type="OrthoDB" id="28186at2759"/>
<dbReference type="STRING" id="158441.A0A226F2D7"/>
<evidence type="ECO:0000256" key="6">
    <source>
        <dbReference type="SAM" id="Phobius"/>
    </source>
</evidence>
<dbReference type="GO" id="GO:0016020">
    <property type="term" value="C:membrane"/>
    <property type="evidence" value="ECO:0007669"/>
    <property type="project" value="UniProtKB-SubCell"/>
</dbReference>
<evidence type="ECO:0000256" key="3">
    <source>
        <dbReference type="ARBA" id="ARBA00022989"/>
    </source>
</evidence>
<feature type="domain" description="TMEM181 GOLD" evidence="8">
    <location>
        <begin position="110"/>
        <end position="226"/>
    </location>
</feature>
<dbReference type="AlphaFoldDB" id="A0A226F2D7"/>
<feature type="transmembrane region" description="Helical" evidence="6">
    <location>
        <begin position="335"/>
        <end position="355"/>
    </location>
</feature>
<evidence type="ECO:0000259" key="8">
    <source>
        <dbReference type="Pfam" id="PF21885"/>
    </source>
</evidence>
<comment type="caution">
    <text evidence="9">The sequence shown here is derived from an EMBL/GenBank/DDBJ whole genome shotgun (WGS) entry which is preliminary data.</text>
</comment>
<feature type="transmembrane region" description="Helical" evidence="6">
    <location>
        <begin position="414"/>
        <end position="436"/>
    </location>
</feature>
<evidence type="ECO:0000256" key="2">
    <source>
        <dbReference type="ARBA" id="ARBA00022692"/>
    </source>
</evidence>
<dbReference type="PANTHER" id="PTHR31918">
    <property type="entry name" value="TRANSMEMBRANE PROTEIN 181"/>
    <property type="match status" value="1"/>
</dbReference>
<feature type="domain" description="Wntless-like transmembrane" evidence="7">
    <location>
        <begin position="228"/>
        <end position="480"/>
    </location>
</feature>
<proteinExistence type="predicted"/>
<protein>
    <submittedName>
        <fullName evidence="9">Protein wntless</fullName>
    </submittedName>
</protein>
<dbReference type="OMA" id="QLWVIAK"/>
<dbReference type="InterPro" id="IPR054077">
    <property type="entry name" value="TMEM181_GOLD"/>
</dbReference>
<feature type="transmembrane region" description="Helical" evidence="6">
    <location>
        <begin position="302"/>
        <end position="323"/>
    </location>
</feature>
<reference evidence="9 10" key="1">
    <citation type="submission" date="2015-12" db="EMBL/GenBank/DDBJ databases">
        <title>The genome of Folsomia candida.</title>
        <authorList>
            <person name="Faddeeva A."/>
            <person name="Derks M.F."/>
            <person name="Anvar Y."/>
            <person name="Smit S."/>
            <person name="Van Straalen N."/>
            <person name="Roelofs D."/>
        </authorList>
    </citation>
    <scope>NUCLEOTIDE SEQUENCE [LARGE SCALE GENOMIC DNA]</scope>
    <source>
        <strain evidence="9 10">VU population</strain>
        <tissue evidence="9">Whole body</tissue>
    </source>
</reference>
<dbReference type="EMBL" id="LNIX01000001">
    <property type="protein sequence ID" value="OXA63106.1"/>
    <property type="molecule type" value="Genomic_DNA"/>
</dbReference>
<dbReference type="PANTHER" id="PTHR31918:SF1">
    <property type="entry name" value="TRANSMEMBRANE PROTEIN 181"/>
    <property type="match status" value="1"/>
</dbReference>
<feature type="transmembrane region" description="Helical" evidence="6">
    <location>
        <begin position="239"/>
        <end position="257"/>
    </location>
</feature>
<feature type="compositionally biased region" description="Acidic residues" evidence="5">
    <location>
        <begin position="503"/>
        <end position="516"/>
    </location>
</feature>
<dbReference type="Proteomes" id="UP000198287">
    <property type="component" value="Unassembled WGS sequence"/>
</dbReference>
<evidence type="ECO:0000313" key="9">
    <source>
        <dbReference type="EMBL" id="OXA63106.1"/>
    </source>
</evidence>
<dbReference type="Pfam" id="PF06664">
    <property type="entry name" value="WLS-like_TM"/>
    <property type="match status" value="1"/>
</dbReference>
<dbReference type="InterPro" id="IPR040416">
    <property type="entry name" value="TMEM181"/>
</dbReference>
<keyword evidence="2 6" id="KW-0812">Transmembrane</keyword>
<feature type="region of interest" description="Disordered" evidence="5">
    <location>
        <begin position="493"/>
        <end position="534"/>
    </location>
</feature>
<dbReference type="Pfam" id="PF21885">
    <property type="entry name" value="TMEM181_GOLD"/>
    <property type="match status" value="1"/>
</dbReference>
<evidence type="ECO:0000256" key="4">
    <source>
        <dbReference type="ARBA" id="ARBA00023136"/>
    </source>
</evidence>
<comment type="subcellular location">
    <subcellularLocation>
        <location evidence="1">Membrane</location>
        <topology evidence="1">Multi-pass membrane protein</topology>
    </subcellularLocation>
</comment>